<dbReference type="AlphaFoldDB" id="A0A6L2LBM8"/>
<name>A0A6L2LBM8_TANCI</name>
<sequence>ICVKGARPMGNHRNASWDLWHNHMGCLDKVNGTIDGVECTVGVYGGDGVFGGIGDVVAMNSIGARKIRRTIVLEDEETMDTTIEQQMAMDEALVPHAQRVHGQSFNEPPFKEETLAFIGFLKHSAAIRTLTNVNINNTYQSWRSFAAIINKCLTRKSSGYDSLRLSQAQILWGLYHKRNVYYTYLMWEDFVYQVEHKNQKKSNEMYYP</sequence>
<comment type="caution">
    <text evidence="1">The sequence shown here is derived from an EMBL/GenBank/DDBJ whole genome shotgun (WGS) entry which is preliminary data.</text>
</comment>
<evidence type="ECO:0000313" key="1">
    <source>
        <dbReference type="EMBL" id="GEU59146.1"/>
    </source>
</evidence>
<feature type="non-terminal residue" evidence="1">
    <location>
        <position position="1"/>
    </location>
</feature>
<proteinExistence type="predicted"/>
<reference evidence="1" key="1">
    <citation type="journal article" date="2019" name="Sci. Rep.">
        <title>Draft genome of Tanacetum cinerariifolium, the natural source of mosquito coil.</title>
        <authorList>
            <person name="Yamashiro T."/>
            <person name="Shiraishi A."/>
            <person name="Satake H."/>
            <person name="Nakayama K."/>
        </authorList>
    </citation>
    <scope>NUCLEOTIDE SEQUENCE</scope>
</reference>
<protein>
    <submittedName>
        <fullName evidence="1">Uncharacterized protein</fullName>
    </submittedName>
</protein>
<accession>A0A6L2LBM8</accession>
<dbReference type="EMBL" id="BKCJ010004119">
    <property type="protein sequence ID" value="GEU59146.1"/>
    <property type="molecule type" value="Genomic_DNA"/>
</dbReference>
<organism evidence="1">
    <name type="scientific">Tanacetum cinerariifolium</name>
    <name type="common">Dalmatian daisy</name>
    <name type="synonym">Chrysanthemum cinerariifolium</name>
    <dbReference type="NCBI Taxonomy" id="118510"/>
    <lineage>
        <taxon>Eukaryota</taxon>
        <taxon>Viridiplantae</taxon>
        <taxon>Streptophyta</taxon>
        <taxon>Embryophyta</taxon>
        <taxon>Tracheophyta</taxon>
        <taxon>Spermatophyta</taxon>
        <taxon>Magnoliopsida</taxon>
        <taxon>eudicotyledons</taxon>
        <taxon>Gunneridae</taxon>
        <taxon>Pentapetalae</taxon>
        <taxon>asterids</taxon>
        <taxon>campanulids</taxon>
        <taxon>Asterales</taxon>
        <taxon>Asteraceae</taxon>
        <taxon>Asteroideae</taxon>
        <taxon>Anthemideae</taxon>
        <taxon>Anthemidinae</taxon>
        <taxon>Tanacetum</taxon>
    </lineage>
</organism>
<gene>
    <name evidence="1" type="ORF">Tci_031124</name>
</gene>